<dbReference type="InterPro" id="IPR024232">
    <property type="entry name" value="SpoIIIAH"/>
</dbReference>
<accession>A0A840QNW0</accession>
<feature type="transmembrane region" description="Helical" evidence="1">
    <location>
        <begin position="7"/>
        <end position="26"/>
    </location>
</feature>
<keyword evidence="1" id="KW-0472">Membrane</keyword>
<sequence>MVLKRQTVWLLTMLSLIIVLSVYYLTTPTASPEEHLALVDDEMDEEISEDVSGLVDMESELEGIQGENKEGATEAGVDDIEVSLMEIEGEEELIELEDGEEVESFIPGASSSETFDTIRLNRQDARARMNEEYVSVVASADASVEVQSEALDSMEELQKLAQREEMLESLIQSDGYDDALVITEDQQVRILVKTDELSKEEVIQIQQMAYEHLGDKTVLVGFQSGE</sequence>
<protein>
    <submittedName>
        <fullName evidence="2">Stage III sporulation protein AH</fullName>
    </submittedName>
</protein>
<dbReference type="Pfam" id="PF12685">
    <property type="entry name" value="SpoIIIAH"/>
    <property type="match status" value="1"/>
</dbReference>
<keyword evidence="1" id="KW-1133">Transmembrane helix</keyword>
<dbReference type="RefSeq" id="WP_184663519.1">
    <property type="nucleotide sequence ID" value="NZ_JACHHB010000004.1"/>
</dbReference>
<dbReference type="EMBL" id="JACHHB010000004">
    <property type="protein sequence ID" value="MBB5173076.1"/>
    <property type="molecule type" value="Genomic_DNA"/>
</dbReference>
<reference evidence="2 3" key="1">
    <citation type="submission" date="2020-08" db="EMBL/GenBank/DDBJ databases">
        <title>Genomic Encyclopedia of Type Strains, Phase IV (KMG-IV): sequencing the most valuable type-strain genomes for metagenomic binning, comparative biology and taxonomic classification.</title>
        <authorList>
            <person name="Goeker M."/>
        </authorList>
    </citation>
    <scope>NUCLEOTIDE SEQUENCE [LARGE SCALE GENOMIC DNA]</scope>
    <source>
        <strain evidence="2 3">DSM 24696</strain>
    </source>
</reference>
<dbReference type="AlphaFoldDB" id="A0A840QNW0"/>
<dbReference type="Proteomes" id="UP000551878">
    <property type="component" value="Unassembled WGS sequence"/>
</dbReference>
<evidence type="ECO:0000256" key="1">
    <source>
        <dbReference type="SAM" id="Phobius"/>
    </source>
</evidence>
<gene>
    <name evidence="2" type="ORF">HNQ41_001239</name>
</gene>
<organism evidence="2 3">
    <name type="scientific">Texcoconibacillus texcoconensis</name>
    <dbReference type="NCBI Taxonomy" id="1095777"/>
    <lineage>
        <taxon>Bacteria</taxon>
        <taxon>Bacillati</taxon>
        <taxon>Bacillota</taxon>
        <taxon>Bacilli</taxon>
        <taxon>Bacillales</taxon>
        <taxon>Bacillaceae</taxon>
        <taxon>Texcoconibacillus</taxon>
    </lineage>
</organism>
<keyword evidence="1" id="KW-0812">Transmembrane</keyword>
<evidence type="ECO:0000313" key="3">
    <source>
        <dbReference type="Proteomes" id="UP000551878"/>
    </source>
</evidence>
<dbReference type="InterPro" id="IPR038503">
    <property type="entry name" value="SpoIIIAH_sf"/>
</dbReference>
<dbReference type="Gene3D" id="1.10.287.4300">
    <property type="entry name" value="Stage III sporulation protein AH-like"/>
    <property type="match status" value="1"/>
</dbReference>
<keyword evidence="3" id="KW-1185">Reference proteome</keyword>
<evidence type="ECO:0000313" key="2">
    <source>
        <dbReference type="EMBL" id="MBB5173076.1"/>
    </source>
</evidence>
<comment type="caution">
    <text evidence="2">The sequence shown here is derived from an EMBL/GenBank/DDBJ whole genome shotgun (WGS) entry which is preliminary data.</text>
</comment>
<proteinExistence type="predicted"/>
<name>A0A840QNW0_9BACI</name>